<dbReference type="Proteomes" id="UP000070501">
    <property type="component" value="Unassembled WGS sequence"/>
</dbReference>
<dbReference type="InterPro" id="IPR055170">
    <property type="entry name" value="GFO_IDH_MocA-like_dom"/>
</dbReference>
<evidence type="ECO:0000256" key="1">
    <source>
        <dbReference type="ARBA" id="ARBA00010928"/>
    </source>
</evidence>
<dbReference type="GO" id="GO:0016491">
    <property type="term" value="F:oxidoreductase activity"/>
    <property type="evidence" value="ECO:0007669"/>
    <property type="project" value="UniProtKB-KW"/>
</dbReference>
<accession>A0A136IYJ7</accession>
<dbReference type="STRING" id="196109.A0A136IYJ7"/>
<dbReference type="Pfam" id="PF01408">
    <property type="entry name" value="GFO_IDH_MocA"/>
    <property type="match status" value="1"/>
</dbReference>
<dbReference type="PANTHER" id="PTHR43708:SF5">
    <property type="entry name" value="CONSERVED EXPRESSED OXIDOREDUCTASE (EUROFUNG)-RELATED"/>
    <property type="match status" value="1"/>
</dbReference>
<reference evidence="6" key="1">
    <citation type="submission" date="2016-02" db="EMBL/GenBank/DDBJ databases">
        <title>Draft genome sequence of Microdochium bolleyi, a fungal endophyte of beachgrass.</title>
        <authorList>
            <consortium name="DOE Joint Genome Institute"/>
            <person name="David A.S."/>
            <person name="May G."/>
            <person name="Haridas S."/>
            <person name="Lim J."/>
            <person name="Wang M."/>
            <person name="Labutti K."/>
            <person name="Lipzen A."/>
            <person name="Barry K."/>
            <person name="Grigoriev I.V."/>
        </authorList>
    </citation>
    <scope>NUCLEOTIDE SEQUENCE [LARGE SCALE GENOMIC DNA]</scope>
    <source>
        <strain evidence="6">J235TASD1</strain>
    </source>
</reference>
<gene>
    <name evidence="5" type="ORF">Micbo1qcDRAFT_227092</name>
</gene>
<evidence type="ECO:0000313" key="5">
    <source>
        <dbReference type="EMBL" id="KXJ90055.1"/>
    </source>
</evidence>
<organism evidence="5 6">
    <name type="scientific">Microdochium bolleyi</name>
    <dbReference type="NCBI Taxonomy" id="196109"/>
    <lineage>
        <taxon>Eukaryota</taxon>
        <taxon>Fungi</taxon>
        <taxon>Dikarya</taxon>
        <taxon>Ascomycota</taxon>
        <taxon>Pezizomycotina</taxon>
        <taxon>Sordariomycetes</taxon>
        <taxon>Xylariomycetidae</taxon>
        <taxon>Xylariales</taxon>
        <taxon>Microdochiaceae</taxon>
        <taxon>Microdochium</taxon>
    </lineage>
</organism>
<comment type="similarity">
    <text evidence="1">Belongs to the Gfo/Idh/MocA family.</text>
</comment>
<dbReference type="PANTHER" id="PTHR43708">
    <property type="entry name" value="CONSERVED EXPRESSED OXIDOREDUCTASE (EUROFUNG)"/>
    <property type="match status" value="1"/>
</dbReference>
<keyword evidence="6" id="KW-1185">Reference proteome</keyword>
<dbReference type="SUPFAM" id="SSF51735">
    <property type="entry name" value="NAD(P)-binding Rossmann-fold domains"/>
    <property type="match status" value="1"/>
</dbReference>
<dbReference type="SUPFAM" id="SSF55347">
    <property type="entry name" value="Glyceraldehyde-3-phosphate dehydrogenase-like, C-terminal domain"/>
    <property type="match status" value="1"/>
</dbReference>
<dbReference type="AlphaFoldDB" id="A0A136IYJ7"/>
<keyword evidence="2" id="KW-0560">Oxidoreductase</keyword>
<feature type="domain" description="Gfo/Idh/MocA-like oxidoreductase N-terminal" evidence="3">
    <location>
        <begin position="6"/>
        <end position="131"/>
    </location>
</feature>
<evidence type="ECO:0000313" key="6">
    <source>
        <dbReference type="Proteomes" id="UP000070501"/>
    </source>
</evidence>
<dbReference type="Gene3D" id="3.40.50.720">
    <property type="entry name" value="NAD(P)-binding Rossmann-like Domain"/>
    <property type="match status" value="1"/>
</dbReference>
<dbReference type="InterPro" id="IPR000683">
    <property type="entry name" value="Gfo/Idh/MocA-like_OxRdtase_N"/>
</dbReference>
<dbReference type="InterPro" id="IPR051317">
    <property type="entry name" value="Gfo/Idh/MocA_oxidoreduct"/>
</dbReference>
<dbReference type="EMBL" id="KQ964253">
    <property type="protein sequence ID" value="KXJ90055.1"/>
    <property type="molecule type" value="Genomic_DNA"/>
</dbReference>
<dbReference type="GO" id="GO:0000166">
    <property type="term" value="F:nucleotide binding"/>
    <property type="evidence" value="ECO:0007669"/>
    <property type="project" value="InterPro"/>
</dbReference>
<evidence type="ECO:0000259" key="3">
    <source>
        <dbReference type="Pfam" id="PF01408"/>
    </source>
</evidence>
<proteinExistence type="inferred from homology"/>
<dbReference type="Gene3D" id="3.30.360.10">
    <property type="entry name" value="Dihydrodipicolinate Reductase, domain 2"/>
    <property type="match status" value="1"/>
</dbReference>
<dbReference type="OrthoDB" id="6417021at2759"/>
<protein>
    <submittedName>
        <fullName evidence="5">Oxidoreductase domain-containing protein</fullName>
    </submittedName>
</protein>
<name>A0A136IYJ7_9PEZI</name>
<dbReference type="InterPro" id="IPR036291">
    <property type="entry name" value="NAD(P)-bd_dom_sf"/>
</dbReference>
<dbReference type="InParanoid" id="A0A136IYJ7"/>
<dbReference type="Pfam" id="PF22725">
    <property type="entry name" value="GFO_IDH_MocA_C3"/>
    <property type="match status" value="1"/>
</dbReference>
<evidence type="ECO:0000259" key="4">
    <source>
        <dbReference type="Pfam" id="PF22725"/>
    </source>
</evidence>
<sequence length="380" mass="42120">MPPNKIKVGVVGYGNSARTFHLPFITAIPDYEVVAILQRAEAPQPGSAEGGKPHCTVDFPGVRHYREPEPFFADEEIQFVVVVTHTNTHPVFAEQALRAGKHVLVDKPFAGTSEQIDKVIQLAEEKGLIATCYQNRRWDGGFQTLRSLMGKDALGEVKEAEIYYDFENPGWLHHLDKAPFSPSAGMAFGLGTHSVDQALTLFGRPESVTGFFRNQRGSDSKNEDSFTIVLQYRPRSELLVTVKTSIVSPLSKQVKFMVRGTKGSYVKYQQRSTCPQEEHAAARKSPLDADFAAEPASLDGTLTTVDEFDGSCQRYDGEIGKYTGAYPTITGRWMGLYENVAAAIRGEAELEVKLQQSRDAIRVLELARESSDEGRTVAWR</sequence>
<feature type="domain" description="GFO/IDH/MocA-like oxidoreductase" evidence="4">
    <location>
        <begin position="142"/>
        <end position="265"/>
    </location>
</feature>
<evidence type="ECO:0000256" key="2">
    <source>
        <dbReference type="ARBA" id="ARBA00023002"/>
    </source>
</evidence>